<evidence type="ECO:0000313" key="2">
    <source>
        <dbReference type="EMBL" id="ACR14316.1"/>
    </source>
</evidence>
<dbReference type="HOGENOM" id="CLU_129234_0_0_6"/>
<organism evidence="2 3">
    <name type="scientific">Teredinibacter turnerae (strain ATCC 39867 / T7901)</name>
    <dbReference type="NCBI Taxonomy" id="377629"/>
    <lineage>
        <taxon>Bacteria</taxon>
        <taxon>Pseudomonadati</taxon>
        <taxon>Pseudomonadota</taxon>
        <taxon>Gammaproteobacteria</taxon>
        <taxon>Cellvibrionales</taxon>
        <taxon>Cellvibrionaceae</taxon>
        <taxon>Teredinibacter</taxon>
    </lineage>
</organism>
<dbReference type="Proteomes" id="UP000009080">
    <property type="component" value="Chromosome"/>
</dbReference>
<dbReference type="STRING" id="377629.TERTU_1250"/>
<dbReference type="AlphaFoldDB" id="C5BRU1"/>
<dbReference type="OrthoDB" id="7855474at2"/>
<keyword evidence="1" id="KW-0732">Signal</keyword>
<accession>C5BRU1</accession>
<dbReference type="SUPFAM" id="SSF48619">
    <property type="entry name" value="Phospholipase A2, PLA2"/>
    <property type="match status" value="1"/>
</dbReference>
<protein>
    <submittedName>
        <fullName evidence="2">Uncharacterized protein</fullName>
    </submittedName>
</protein>
<name>C5BRU1_TERTT</name>
<dbReference type="EMBL" id="CP001614">
    <property type="protein sequence ID" value="ACR14316.1"/>
    <property type="molecule type" value="Genomic_DNA"/>
</dbReference>
<feature type="signal peptide" evidence="1">
    <location>
        <begin position="1"/>
        <end position="17"/>
    </location>
</feature>
<keyword evidence="3" id="KW-1185">Reference proteome</keyword>
<evidence type="ECO:0000256" key="1">
    <source>
        <dbReference type="SAM" id="SignalP"/>
    </source>
</evidence>
<proteinExistence type="predicted"/>
<dbReference type="KEGG" id="ttu:TERTU_1250"/>
<dbReference type="GO" id="GO:0006644">
    <property type="term" value="P:phospholipid metabolic process"/>
    <property type="evidence" value="ECO:0007669"/>
    <property type="project" value="InterPro"/>
</dbReference>
<gene>
    <name evidence="2" type="ordered locus">TERTU_1250</name>
</gene>
<sequence>MKVLLILICAISATATAAELKPFTTDGCSLFPDGDTKDHVKWMECCIRHDYAYWKGGSENERILADGQLQRCVADLGEENLSYIMHLGVQLGGAPYFPTWYRWGYGWPYMRGYKELSGAEKAQVKTRIIQLNELLTEFLTEEK</sequence>
<dbReference type="InterPro" id="IPR036444">
    <property type="entry name" value="PLipase_A2_dom_sf"/>
</dbReference>
<evidence type="ECO:0000313" key="3">
    <source>
        <dbReference type="Proteomes" id="UP000009080"/>
    </source>
</evidence>
<dbReference type="RefSeq" id="WP_015820432.1">
    <property type="nucleotide sequence ID" value="NC_012997.1"/>
</dbReference>
<dbReference type="eggNOG" id="COG2303">
    <property type="taxonomic scope" value="Bacteria"/>
</dbReference>
<dbReference type="GO" id="GO:0004623">
    <property type="term" value="F:phospholipase A2 activity"/>
    <property type="evidence" value="ECO:0007669"/>
    <property type="project" value="InterPro"/>
</dbReference>
<feature type="chain" id="PRO_5002947116" evidence="1">
    <location>
        <begin position="18"/>
        <end position="143"/>
    </location>
</feature>
<reference evidence="2 3" key="1">
    <citation type="journal article" date="2009" name="PLoS ONE">
        <title>The complete genome of Teredinibacter turnerae T7901: an intracellular endosymbiont of marine wood-boring bivalves (shipworms).</title>
        <authorList>
            <person name="Yang J.C."/>
            <person name="Madupu R."/>
            <person name="Durkin A.S."/>
            <person name="Ekborg N.A."/>
            <person name="Pedamallu C.S."/>
            <person name="Hostetler J.B."/>
            <person name="Radune D."/>
            <person name="Toms B.S."/>
            <person name="Henrissat B."/>
            <person name="Coutinho P.M."/>
            <person name="Schwarz S."/>
            <person name="Field L."/>
            <person name="Trindade-Silva A.E."/>
            <person name="Soares C.A.G."/>
            <person name="Elshahawi S."/>
            <person name="Hanora A."/>
            <person name="Schmidt E.W."/>
            <person name="Haygood M.G."/>
            <person name="Posfai J."/>
            <person name="Benner J."/>
            <person name="Madinger C."/>
            <person name="Nove J."/>
            <person name="Anton B."/>
            <person name="Chaudhary K."/>
            <person name="Foster J."/>
            <person name="Holman A."/>
            <person name="Kumar S."/>
            <person name="Lessard P.A."/>
            <person name="Luyten Y.A."/>
            <person name="Slatko B."/>
            <person name="Wood N."/>
            <person name="Wu B."/>
            <person name="Teplitski M."/>
            <person name="Mougous J.D."/>
            <person name="Ward N."/>
            <person name="Eisen J.A."/>
            <person name="Badger J.H."/>
            <person name="Distel D.L."/>
        </authorList>
    </citation>
    <scope>NUCLEOTIDE SEQUENCE [LARGE SCALE GENOMIC DNA]</scope>
    <source>
        <strain evidence="3">ATCC 39867 / T7901</strain>
    </source>
</reference>
<dbReference type="GO" id="GO:0050482">
    <property type="term" value="P:arachidonate secretion"/>
    <property type="evidence" value="ECO:0007669"/>
    <property type="project" value="InterPro"/>
</dbReference>